<evidence type="ECO:0000313" key="2">
    <source>
        <dbReference type="EMBL" id="DAA04282.1"/>
    </source>
</evidence>
<gene>
    <name evidence="2" type="ORF">HDC15095</name>
</gene>
<accession>Q6IJD9</accession>
<proteinExistence type="predicted"/>
<organism evidence="2">
    <name type="scientific">Drosophila melanogaster</name>
    <name type="common">Fruit fly</name>
    <dbReference type="NCBI Taxonomy" id="7227"/>
    <lineage>
        <taxon>Eukaryota</taxon>
        <taxon>Metazoa</taxon>
        <taxon>Ecdysozoa</taxon>
        <taxon>Arthropoda</taxon>
        <taxon>Hexapoda</taxon>
        <taxon>Insecta</taxon>
        <taxon>Pterygota</taxon>
        <taxon>Neoptera</taxon>
        <taxon>Endopterygota</taxon>
        <taxon>Diptera</taxon>
        <taxon>Brachycera</taxon>
        <taxon>Muscomorpha</taxon>
        <taxon>Ephydroidea</taxon>
        <taxon>Drosophilidae</taxon>
        <taxon>Drosophila</taxon>
        <taxon>Sophophora</taxon>
    </lineage>
</organism>
<keyword evidence="1" id="KW-0812">Transmembrane</keyword>
<dbReference type="AlphaFoldDB" id="Q6IJD9"/>
<evidence type="ECO:0000256" key="1">
    <source>
        <dbReference type="SAM" id="Phobius"/>
    </source>
</evidence>
<keyword evidence="1" id="KW-0472">Membrane</keyword>
<dbReference type="EMBL" id="BK002777">
    <property type="protein sequence ID" value="DAA04282.1"/>
    <property type="molecule type" value="Genomic_DNA"/>
</dbReference>
<feature type="transmembrane region" description="Helical" evidence="1">
    <location>
        <begin position="83"/>
        <end position="106"/>
    </location>
</feature>
<sequence>MFADFPIALAILAAEQIKAYRVAANPNRKRPTKEEEIEENWRWESGKAGKHWESLPIEYQSTFGACVCVGKKELKQRSHSTRILFAGTADVLLGLLASASGFLLLLKNT</sequence>
<keyword evidence="1" id="KW-1133">Transmembrane helix</keyword>
<protein>
    <submittedName>
        <fullName evidence="2">HDC15095</fullName>
    </submittedName>
</protein>
<name>Q6IJD9_DROME</name>
<reference evidence="2" key="1">
    <citation type="journal article" date="2003" name="Genome Biol.">
        <title>An integrated gene annotation and transcriptional profiling approach towards the full gene content of the Drosophila genome.</title>
        <authorList>
            <person name="Hild M."/>
            <person name="Beckmann B."/>
            <person name="Haas S.A."/>
            <person name="Koch B."/>
            <person name="Solovyev V."/>
            <person name="Busold C."/>
            <person name="Fellenberg K."/>
            <person name="Boutros M."/>
            <person name="Vingron M."/>
            <person name="Sauer F."/>
            <person name="Hoheisel J.D."/>
            <person name="Paro R."/>
        </authorList>
    </citation>
    <scope>NUCLEOTIDE SEQUENCE</scope>
</reference>